<feature type="transmembrane region" description="Helical" evidence="6">
    <location>
        <begin position="150"/>
        <end position="172"/>
    </location>
</feature>
<dbReference type="GO" id="GO:0000139">
    <property type="term" value="C:Golgi membrane"/>
    <property type="evidence" value="ECO:0007669"/>
    <property type="project" value="UniProtKB-SubCell"/>
</dbReference>
<evidence type="ECO:0000256" key="4">
    <source>
        <dbReference type="ARBA" id="ARBA00022989"/>
    </source>
</evidence>
<dbReference type="AlphaFoldDB" id="A0A1E3PJH0"/>
<keyword evidence="4 6" id="KW-1133">Transmembrane helix</keyword>
<accession>A0A1E3PJH0</accession>
<sequence length="231" mass="25577">TTANDTVTIGGERIETRRFTGGDTLDEPVLKTIMRDVKGVGRRVREIIWPFRRGQTFDFRSIEEGLSRGFNNEGVEGEMAGVKDWDLWGPLVFCLAISLLLSWSAPQAKDKNSQTSNSKNVMFSGVFVLIWLGLMVLTVNIKLLGGSISFFRALCVIGYGLFPLVISALLSLVLRHKLLVVKIVVNAIVVSWSVFAVRNALLHSGVWGSRSFLALFPVGLFFITLGWLCVI</sequence>
<dbReference type="PANTHER" id="PTHR21236">
    <property type="entry name" value="GOLGI MEMBRANE PROTEIN YIP1"/>
    <property type="match status" value="1"/>
</dbReference>
<feature type="transmembrane region" description="Helical" evidence="6">
    <location>
        <begin position="126"/>
        <end position="144"/>
    </location>
</feature>
<keyword evidence="9" id="KW-1185">Reference proteome</keyword>
<evidence type="ECO:0000256" key="2">
    <source>
        <dbReference type="ARBA" id="ARBA00010596"/>
    </source>
</evidence>
<dbReference type="InterPro" id="IPR045231">
    <property type="entry name" value="Yip1/4-like"/>
</dbReference>
<feature type="domain" description="Yip1" evidence="7">
    <location>
        <begin position="84"/>
        <end position="228"/>
    </location>
</feature>
<name>A0A1E3PJH0_9ASCO</name>
<feature type="non-terminal residue" evidence="8">
    <location>
        <position position="1"/>
    </location>
</feature>
<evidence type="ECO:0000256" key="6">
    <source>
        <dbReference type="RuleBase" id="RU361264"/>
    </source>
</evidence>
<evidence type="ECO:0000259" key="7">
    <source>
        <dbReference type="Pfam" id="PF04893"/>
    </source>
</evidence>
<dbReference type="PANTHER" id="PTHR21236:SF1">
    <property type="entry name" value="PROTEIN YIPF6"/>
    <property type="match status" value="1"/>
</dbReference>
<keyword evidence="5 6" id="KW-0472">Membrane</keyword>
<reference evidence="8 9" key="1">
    <citation type="journal article" date="2016" name="Proc. Natl. Acad. Sci. U.S.A.">
        <title>Comparative genomics of biotechnologically important yeasts.</title>
        <authorList>
            <person name="Riley R."/>
            <person name="Haridas S."/>
            <person name="Wolfe K.H."/>
            <person name="Lopes M.R."/>
            <person name="Hittinger C.T."/>
            <person name="Goeker M."/>
            <person name="Salamov A.A."/>
            <person name="Wisecaver J.H."/>
            <person name="Long T.M."/>
            <person name="Calvey C.H."/>
            <person name="Aerts A.L."/>
            <person name="Barry K.W."/>
            <person name="Choi C."/>
            <person name="Clum A."/>
            <person name="Coughlan A.Y."/>
            <person name="Deshpande S."/>
            <person name="Douglass A.P."/>
            <person name="Hanson S.J."/>
            <person name="Klenk H.-P."/>
            <person name="LaButti K.M."/>
            <person name="Lapidus A."/>
            <person name="Lindquist E.A."/>
            <person name="Lipzen A.M."/>
            <person name="Meier-Kolthoff J.P."/>
            <person name="Ohm R.A."/>
            <person name="Otillar R.P."/>
            <person name="Pangilinan J.L."/>
            <person name="Peng Y."/>
            <person name="Rokas A."/>
            <person name="Rosa C.A."/>
            <person name="Scheuner C."/>
            <person name="Sibirny A.A."/>
            <person name="Slot J.C."/>
            <person name="Stielow J.B."/>
            <person name="Sun H."/>
            <person name="Kurtzman C.P."/>
            <person name="Blackwell M."/>
            <person name="Grigoriev I.V."/>
            <person name="Jeffries T.W."/>
        </authorList>
    </citation>
    <scope>NUCLEOTIDE SEQUENCE [LARGE SCALE GENOMIC DNA]</scope>
    <source>
        <strain evidence="8 9">DSM 6958</strain>
    </source>
</reference>
<feature type="transmembrane region" description="Helical" evidence="6">
    <location>
        <begin position="212"/>
        <end position="230"/>
    </location>
</feature>
<organism evidence="8 9">
    <name type="scientific">Nadsonia fulvescens var. elongata DSM 6958</name>
    <dbReference type="NCBI Taxonomy" id="857566"/>
    <lineage>
        <taxon>Eukaryota</taxon>
        <taxon>Fungi</taxon>
        <taxon>Dikarya</taxon>
        <taxon>Ascomycota</taxon>
        <taxon>Saccharomycotina</taxon>
        <taxon>Dipodascomycetes</taxon>
        <taxon>Dipodascales</taxon>
        <taxon>Dipodascales incertae sedis</taxon>
        <taxon>Nadsonia</taxon>
    </lineage>
</organism>
<comment type="similarity">
    <text evidence="2 6">Belongs to the YIP1 family.</text>
</comment>
<gene>
    <name evidence="8" type="ORF">NADFUDRAFT_10093</name>
</gene>
<dbReference type="GO" id="GO:0006888">
    <property type="term" value="P:endoplasmic reticulum to Golgi vesicle-mediated transport"/>
    <property type="evidence" value="ECO:0007669"/>
    <property type="project" value="InterPro"/>
</dbReference>
<dbReference type="EMBL" id="KV454409">
    <property type="protein sequence ID" value="ODQ65596.1"/>
    <property type="molecule type" value="Genomic_DNA"/>
</dbReference>
<feature type="non-terminal residue" evidence="8">
    <location>
        <position position="231"/>
    </location>
</feature>
<dbReference type="OrthoDB" id="411251at2759"/>
<dbReference type="InterPro" id="IPR006977">
    <property type="entry name" value="Yip1_dom"/>
</dbReference>
<evidence type="ECO:0000313" key="8">
    <source>
        <dbReference type="EMBL" id="ODQ65596.1"/>
    </source>
</evidence>
<proteinExistence type="inferred from homology"/>
<evidence type="ECO:0000313" key="9">
    <source>
        <dbReference type="Proteomes" id="UP000095009"/>
    </source>
</evidence>
<feature type="transmembrane region" description="Helical" evidence="6">
    <location>
        <begin position="87"/>
        <end position="105"/>
    </location>
</feature>
<dbReference type="STRING" id="857566.A0A1E3PJH0"/>
<dbReference type="Pfam" id="PF04893">
    <property type="entry name" value="Yip1"/>
    <property type="match status" value="1"/>
</dbReference>
<dbReference type="Proteomes" id="UP000095009">
    <property type="component" value="Unassembled WGS sequence"/>
</dbReference>
<keyword evidence="3 6" id="KW-0812">Transmembrane</keyword>
<feature type="transmembrane region" description="Helical" evidence="6">
    <location>
        <begin position="179"/>
        <end position="200"/>
    </location>
</feature>
<evidence type="ECO:0000256" key="5">
    <source>
        <dbReference type="ARBA" id="ARBA00023136"/>
    </source>
</evidence>
<dbReference type="GO" id="GO:0005802">
    <property type="term" value="C:trans-Golgi network"/>
    <property type="evidence" value="ECO:0007669"/>
    <property type="project" value="TreeGrafter"/>
</dbReference>
<protein>
    <recommendedName>
        <fullName evidence="6">Protein YIP</fullName>
    </recommendedName>
</protein>
<evidence type="ECO:0000256" key="1">
    <source>
        <dbReference type="ARBA" id="ARBA00004141"/>
    </source>
</evidence>
<comment type="subcellular location">
    <subcellularLocation>
        <location evidence="6">Golgi apparatus membrane</location>
        <topology evidence="6">Multi-pass membrane protein</topology>
    </subcellularLocation>
    <subcellularLocation>
        <location evidence="1">Membrane</location>
        <topology evidence="1">Multi-pass membrane protein</topology>
    </subcellularLocation>
</comment>
<evidence type="ECO:0000256" key="3">
    <source>
        <dbReference type="ARBA" id="ARBA00022692"/>
    </source>
</evidence>